<comment type="caution">
    <text evidence="3">The sequence shown here is derived from an EMBL/GenBank/DDBJ whole genome shotgun (WGS) entry which is preliminary data.</text>
</comment>
<feature type="compositionally biased region" description="Polar residues" evidence="1">
    <location>
        <begin position="293"/>
        <end position="311"/>
    </location>
</feature>
<evidence type="ECO:0000256" key="2">
    <source>
        <dbReference type="SAM" id="Phobius"/>
    </source>
</evidence>
<reference evidence="3 4" key="1">
    <citation type="submission" date="2019-09" db="EMBL/GenBank/DDBJ databases">
        <title>Genome Sequences of Streptomyces kaniharaensis ATCC 21070.</title>
        <authorList>
            <person name="Zhu W."/>
            <person name="De Crecy-Lagard V."/>
            <person name="Richards N.G."/>
        </authorList>
    </citation>
    <scope>NUCLEOTIDE SEQUENCE [LARGE SCALE GENOMIC DNA]</scope>
    <source>
        <strain evidence="3 4">SF-557</strain>
    </source>
</reference>
<protein>
    <submittedName>
        <fullName evidence="3">Uncharacterized protein</fullName>
    </submittedName>
</protein>
<dbReference type="OrthoDB" id="3474881at2"/>
<dbReference type="RefSeq" id="WP_153466726.1">
    <property type="nucleotide sequence ID" value="NZ_WBOF01000002.1"/>
</dbReference>
<feature type="region of interest" description="Disordered" evidence="1">
    <location>
        <begin position="1"/>
        <end position="21"/>
    </location>
</feature>
<organism evidence="3 4">
    <name type="scientific">Streptomyces kaniharaensis</name>
    <dbReference type="NCBI Taxonomy" id="212423"/>
    <lineage>
        <taxon>Bacteria</taxon>
        <taxon>Bacillati</taxon>
        <taxon>Actinomycetota</taxon>
        <taxon>Actinomycetes</taxon>
        <taxon>Kitasatosporales</taxon>
        <taxon>Streptomycetaceae</taxon>
        <taxon>Streptomyces</taxon>
    </lineage>
</organism>
<evidence type="ECO:0000256" key="1">
    <source>
        <dbReference type="SAM" id="MobiDB-lite"/>
    </source>
</evidence>
<sequence>MQPEHHSDDRGEEPAGSEIVATPHAKAQRALNRHIEQMLRQAGMKTRSEFNKRHGIPKSTASRYANGERTWPWRFMELLMTDAEKAAGGPLTIDVREITLSLYGAVMEVSNNAELREIFDLVRQGLGKDAALSHAYYEIWILKSRLERLHRSGQAMPAEARQQLRTAELAAERLAAERHLIRAQAAQAEQLLPRELRFLDDPDLRVPAREQVPPWWPQPVPATPTARFPQHEMDHAIWPGSATPSRRAPWILIGVLLGLLGAAGIWITLLLHGTGTASTVQAAPPTAQPTPSGNATTAAQTAVPSPATPTGNPTPPLALSPSPAAPQADAPGWTAQYRDSTINVPALEGQCRQGVLDFDPARGAVHDPDDMTNLMTPDDLTIQQPCFTLNAVATVYSQVQAWGTSTASAPDPAQCRNDAMRHGMPDTVPLSKLTVGSAYCVITTKRSLAWFKVTGKPGSDQQGLTVTATLWTRNT</sequence>
<dbReference type="AlphaFoldDB" id="A0A6N7L2F9"/>
<gene>
    <name evidence="3" type="ORF">F7Q99_27850</name>
</gene>
<keyword evidence="2" id="KW-1133">Transmembrane helix</keyword>
<evidence type="ECO:0000313" key="3">
    <source>
        <dbReference type="EMBL" id="MQS15963.1"/>
    </source>
</evidence>
<evidence type="ECO:0000313" key="4">
    <source>
        <dbReference type="Proteomes" id="UP000450000"/>
    </source>
</evidence>
<dbReference type="EMBL" id="WBOF01000002">
    <property type="protein sequence ID" value="MQS15963.1"/>
    <property type="molecule type" value="Genomic_DNA"/>
</dbReference>
<feature type="region of interest" description="Disordered" evidence="1">
    <location>
        <begin position="279"/>
        <end position="331"/>
    </location>
</feature>
<keyword evidence="2" id="KW-0472">Membrane</keyword>
<accession>A0A6N7L2F9</accession>
<keyword evidence="2" id="KW-0812">Transmembrane</keyword>
<feature type="compositionally biased region" description="Basic and acidic residues" evidence="1">
    <location>
        <begin position="1"/>
        <end position="13"/>
    </location>
</feature>
<proteinExistence type="predicted"/>
<feature type="compositionally biased region" description="Low complexity" evidence="1">
    <location>
        <begin position="279"/>
        <end position="292"/>
    </location>
</feature>
<dbReference type="Proteomes" id="UP000450000">
    <property type="component" value="Unassembled WGS sequence"/>
</dbReference>
<feature type="compositionally biased region" description="Low complexity" evidence="1">
    <location>
        <begin position="319"/>
        <end position="331"/>
    </location>
</feature>
<name>A0A6N7L2F9_9ACTN</name>
<feature type="transmembrane region" description="Helical" evidence="2">
    <location>
        <begin position="250"/>
        <end position="271"/>
    </location>
</feature>
<keyword evidence="4" id="KW-1185">Reference proteome</keyword>